<accession>A0A0P6YCY4</accession>
<dbReference type="OrthoDB" id="9779730at2"/>
<evidence type="ECO:0000313" key="4">
    <source>
        <dbReference type="EMBL" id="KPL82881.1"/>
    </source>
</evidence>
<dbReference type="InterPro" id="IPR002173">
    <property type="entry name" value="Carboh/pur_kinase_PfkB_CS"/>
</dbReference>
<feature type="domain" description="Carbohydrate kinase PfkB" evidence="3">
    <location>
        <begin position="191"/>
        <end position="311"/>
    </location>
</feature>
<dbReference type="Pfam" id="PF00294">
    <property type="entry name" value="PfkB"/>
    <property type="match status" value="1"/>
</dbReference>
<organism evidence="4 5">
    <name type="scientific">Thermanaerothrix daxensis</name>
    <dbReference type="NCBI Taxonomy" id="869279"/>
    <lineage>
        <taxon>Bacteria</taxon>
        <taxon>Bacillati</taxon>
        <taxon>Chloroflexota</taxon>
        <taxon>Anaerolineae</taxon>
        <taxon>Anaerolineales</taxon>
        <taxon>Anaerolineaceae</taxon>
        <taxon>Thermanaerothrix</taxon>
    </lineage>
</organism>
<evidence type="ECO:0000313" key="5">
    <source>
        <dbReference type="Proteomes" id="UP000050544"/>
    </source>
</evidence>
<protein>
    <recommendedName>
        <fullName evidence="3">Carbohydrate kinase PfkB domain-containing protein</fullName>
    </recommendedName>
</protein>
<dbReference type="InterPro" id="IPR029056">
    <property type="entry name" value="Ribokinase-like"/>
</dbReference>
<dbReference type="Gene3D" id="3.40.1190.20">
    <property type="match status" value="1"/>
</dbReference>
<proteinExistence type="predicted"/>
<dbReference type="EMBL" id="LGKO01000005">
    <property type="protein sequence ID" value="KPL82881.1"/>
    <property type="molecule type" value="Genomic_DNA"/>
</dbReference>
<dbReference type="PANTHER" id="PTHR47098">
    <property type="entry name" value="PROTEIN MAK32"/>
    <property type="match status" value="1"/>
</dbReference>
<dbReference type="RefSeq" id="WP_054522447.1">
    <property type="nucleotide sequence ID" value="NZ_LGKO01000005.1"/>
</dbReference>
<dbReference type="InterPro" id="IPR011611">
    <property type="entry name" value="PfkB_dom"/>
</dbReference>
<dbReference type="GO" id="GO:0016301">
    <property type="term" value="F:kinase activity"/>
    <property type="evidence" value="ECO:0007669"/>
    <property type="project" value="UniProtKB-KW"/>
</dbReference>
<evidence type="ECO:0000259" key="3">
    <source>
        <dbReference type="Pfam" id="PF00294"/>
    </source>
</evidence>
<reference evidence="4 5" key="1">
    <citation type="submission" date="2015-07" db="EMBL/GenBank/DDBJ databases">
        <title>Whole genome sequence of Thermanaerothrix daxensis DSM 23592.</title>
        <authorList>
            <person name="Hemp J."/>
            <person name="Ward L.M."/>
            <person name="Pace L.A."/>
            <person name="Fischer W.W."/>
        </authorList>
    </citation>
    <scope>NUCLEOTIDE SEQUENCE [LARGE SCALE GENOMIC DNA]</scope>
    <source>
        <strain evidence="4 5">GNS-1</strain>
    </source>
</reference>
<evidence type="ECO:0000256" key="1">
    <source>
        <dbReference type="ARBA" id="ARBA00022679"/>
    </source>
</evidence>
<dbReference type="PANTHER" id="PTHR47098:SF2">
    <property type="entry name" value="PROTEIN MAK32"/>
    <property type="match status" value="1"/>
</dbReference>
<name>A0A0P6YCY4_9CHLR</name>
<dbReference type="SUPFAM" id="SSF53613">
    <property type="entry name" value="Ribokinase-like"/>
    <property type="match status" value="1"/>
</dbReference>
<dbReference type="PROSITE" id="PS00584">
    <property type="entry name" value="PFKB_KINASES_2"/>
    <property type="match status" value="1"/>
</dbReference>
<keyword evidence="1" id="KW-0808">Transferase</keyword>
<dbReference type="STRING" id="869279.SE15_12640"/>
<sequence>MESHYLRYVVAGRLQRDFILPLEGRPCLDVPGGGAIYAAVGILIWDRAVGLISRVGEDYPQEWLEGFASYGLDTRGIRILPQAVDLRRVICHLEGAEEAGNPLAWFAQLGIPVPKALLGYVPPHRSLNHPAHPTPLTLRLNDIPADYLEATAAHLAPMDYLSHALLPSALRKGNITTITLDPGSEYMHPAMWEQIPPLVRGVTAFIVAEEDLRHLFQGRSTDIWEMAEAIASWGCEFVIIKRGEAGQYLFEKSGRKRWVIPAYPARVADPTGAGDAFGGGFLAGYRQTYDPLEATLCGNISASLVVEGSGPFYALDALPGLAQARLEVLRDSVSVL</sequence>
<keyword evidence="2" id="KW-0418">Kinase</keyword>
<dbReference type="Proteomes" id="UP000050544">
    <property type="component" value="Unassembled WGS sequence"/>
</dbReference>
<gene>
    <name evidence="4" type="ORF">SE15_12640</name>
</gene>
<dbReference type="AlphaFoldDB" id="A0A0P6YCY4"/>
<keyword evidence="5" id="KW-1185">Reference proteome</keyword>
<comment type="caution">
    <text evidence="4">The sequence shown here is derived from an EMBL/GenBank/DDBJ whole genome shotgun (WGS) entry which is preliminary data.</text>
</comment>
<evidence type="ECO:0000256" key="2">
    <source>
        <dbReference type="ARBA" id="ARBA00022777"/>
    </source>
</evidence>